<dbReference type="AlphaFoldDB" id="A0A518D7D3"/>
<evidence type="ECO:0000256" key="1">
    <source>
        <dbReference type="SAM" id="Phobius"/>
    </source>
</evidence>
<evidence type="ECO:0008006" key="4">
    <source>
        <dbReference type="Google" id="ProtNLM"/>
    </source>
</evidence>
<feature type="transmembrane region" description="Helical" evidence="1">
    <location>
        <begin position="108"/>
        <end position="128"/>
    </location>
</feature>
<sequence>MMYLACILVIGLCASMVLRSLPHFEHRMSECVFFATFGLIFGLAPMMQSDEAYVHVFGEGARAAAAGYSLAGLLMLMAGFALADWPLKRLATRKRRLLEELARPETQRMLMLVFWVSIGITVAGHALVMHAKGVTLLDIIRGGRFEYRFNNRGFLSVLGLHLTTFCFVPPFVGLFLGKRHRIVTLLYIPAACMVYFFIFSKGTRSVPLAMVATFLVAASIRYRFPVRRIVATCAIGLFVMMMAVGLYELRRVQDTVTFTEGVGVLFSAAAYQDMWDRDPLSYSMHLVGAVAAFPAEHPFLNGATYRRMAVFYLQESRFPELKPPDTNILFGLVVHGRDEDLEVTVPPSILGDVYINFWGWWGLPALCLHGMLYRWMFRTMQTTLFGLLWLGPLSGRFLVLVHRGEPYEMFFLYSMFFLLMGSVFVVCRSLAGSRRRSLVRKRVPARWRPTGIAANAVT</sequence>
<dbReference type="EMBL" id="CP036291">
    <property type="protein sequence ID" value="QDU87392.1"/>
    <property type="molecule type" value="Genomic_DNA"/>
</dbReference>
<protein>
    <recommendedName>
        <fullName evidence="4">Oligosaccharide repeat unit polymerase</fullName>
    </recommendedName>
</protein>
<evidence type="ECO:0000313" key="3">
    <source>
        <dbReference type="Proteomes" id="UP000317429"/>
    </source>
</evidence>
<evidence type="ECO:0000313" key="2">
    <source>
        <dbReference type="EMBL" id="QDU87392.1"/>
    </source>
</evidence>
<organism evidence="2 3">
    <name type="scientific">Pirellulimonas nuda</name>
    <dbReference type="NCBI Taxonomy" id="2528009"/>
    <lineage>
        <taxon>Bacteria</taxon>
        <taxon>Pseudomonadati</taxon>
        <taxon>Planctomycetota</taxon>
        <taxon>Planctomycetia</taxon>
        <taxon>Pirellulales</taxon>
        <taxon>Lacipirellulaceae</taxon>
        <taxon>Pirellulimonas</taxon>
    </lineage>
</organism>
<feature type="transmembrane region" description="Helical" evidence="1">
    <location>
        <begin position="229"/>
        <end position="247"/>
    </location>
</feature>
<dbReference type="RefSeq" id="WP_145281356.1">
    <property type="nucleotide sequence ID" value="NZ_CP036291.1"/>
</dbReference>
<feature type="transmembrane region" description="Helical" evidence="1">
    <location>
        <begin position="65"/>
        <end position="87"/>
    </location>
</feature>
<feature type="transmembrane region" description="Helical" evidence="1">
    <location>
        <begin position="154"/>
        <end position="175"/>
    </location>
</feature>
<name>A0A518D7D3_9BACT</name>
<dbReference type="Proteomes" id="UP000317429">
    <property type="component" value="Chromosome"/>
</dbReference>
<feature type="transmembrane region" description="Helical" evidence="1">
    <location>
        <begin position="384"/>
        <end position="404"/>
    </location>
</feature>
<keyword evidence="1" id="KW-1133">Transmembrane helix</keyword>
<feature type="transmembrane region" description="Helical" evidence="1">
    <location>
        <begin position="410"/>
        <end position="431"/>
    </location>
</feature>
<accession>A0A518D7D3</accession>
<gene>
    <name evidence="2" type="ORF">Pla175_07520</name>
</gene>
<feature type="transmembrane region" description="Helical" evidence="1">
    <location>
        <begin position="182"/>
        <end position="199"/>
    </location>
</feature>
<dbReference type="OrthoDB" id="252786at2"/>
<keyword evidence="1" id="KW-0472">Membrane</keyword>
<dbReference type="KEGG" id="pnd:Pla175_07520"/>
<proteinExistence type="predicted"/>
<keyword evidence="1" id="KW-0812">Transmembrane</keyword>
<keyword evidence="3" id="KW-1185">Reference proteome</keyword>
<reference evidence="2 3" key="1">
    <citation type="submission" date="2019-02" db="EMBL/GenBank/DDBJ databases">
        <title>Deep-cultivation of Planctomycetes and their phenomic and genomic characterization uncovers novel biology.</title>
        <authorList>
            <person name="Wiegand S."/>
            <person name="Jogler M."/>
            <person name="Boedeker C."/>
            <person name="Pinto D."/>
            <person name="Vollmers J."/>
            <person name="Rivas-Marin E."/>
            <person name="Kohn T."/>
            <person name="Peeters S.H."/>
            <person name="Heuer A."/>
            <person name="Rast P."/>
            <person name="Oberbeckmann S."/>
            <person name="Bunk B."/>
            <person name="Jeske O."/>
            <person name="Meyerdierks A."/>
            <person name="Storesund J.E."/>
            <person name="Kallscheuer N."/>
            <person name="Luecker S."/>
            <person name="Lage O.M."/>
            <person name="Pohl T."/>
            <person name="Merkel B.J."/>
            <person name="Hornburger P."/>
            <person name="Mueller R.-W."/>
            <person name="Bruemmer F."/>
            <person name="Labrenz M."/>
            <person name="Spormann A.M."/>
            <person name="Op den Camp H."/>
            <person name="Overmann J."/>
            <person name="Amann R."/>
            <person name="Jetten M.S.M."/>
            <person name="Mascher T."/>
            <person name="Medema M.H."/>
            <person name="Devos D.P."/>
            <person name="Kaster A.-K."/>
            <person name="Ovreas L."/>
            <person name="Rohde M."/>
            <person name="Galperin M.Y."/>
            <person name="Jogler C."/>
        </authorList>
    </citation>
    <scope>NUCLEOTIDE SEQUENCE [LARGE SCALE GENOMIC DNA]</scope>
    <source>
        <strain evidence="2 3">Pla175</strain>
    </source>
</reference>